<comment type="similarity">
    <text evidence="2">Belongs to the diacylglycerol/lipid kinase family.</text>
</comment>
<dbReference type="GO" id="GO:0016301">
    <property type="term" value="F:kinase activity"/>
    <property type="evidence" value="ECO:0007669"/>
    <property type="project" value="UniProtKB-KW"/>
</dbReference>
<proteinExistence type="inferred from homology"/>
<evidence type="ECO:0000313" key="4">
    <source>
        <dbReference type="EMBL" id="MCH6164556.1"/>
    </source>
</evidence>
<gene>
    <name evidence="4" type="ORF">MMF94_02575</name>
</gene>
<evidence type="ECO:0000256" key="2">
    <source>
        <dbReference type="ARBA" id="ARBA00005983"/>
    </source>
</evidence>
<dbReference type="InterPro" id="IPR016064">
    <property type="entry name" value="NAD/diacylglycerol_kinase_sf"/>
</dbReference>
<dbReference type="Proteomes" id="UP001299970">
    <property type="component" value="Unassembled WGS sequence"/>
</dbReference>
<sequence length="305" mass="32339">MNRYGPAERSLLPAFDRVVVIFNPNSTGKAPELADELRAGLGERMPGLPVAMSPTQRAGHGRDLAREAAAGGGRPLIVSVSGDGGYNEVVDGVMQAGNDDAVCAVMAAGNANDHRRTIRQRPLIEAVVAGDVHRIDLLRLTVGTGSDARVHYAHSYIGVGLTPVVAVDLEKGGKGSFREIVSVVRTFARFRPFSIELEDGSRRRIDSLVFANISQMAKYAVLSESGRPDDGRFEVITLPHTAKWRILGVAIRAATTGLGPQPSATHYGFTTLKPTPLQLDGEVLAVDAGTAVCVEVAPRALATIS</sequence>
<dbReference type="Gene3D" id="2.60.200.40">
    <property type="match status" value="1"/>
</dbReference>
<geneLocation type="plasmid" evidence="4">
    <name>unnamed</name>
</geneLocation>
<keyword evidence="5" id="KW-1185">Reference proteome</keyword>
<comment type="caution">
    <text evidence="4">The sequence shown here is derived from an EMBL/GenBank/DDBJ whole genome shotgun (WGS) entry which is preliminary data.</text>
</comment>
<dbReference type="Gene3D" id="3.40.50.10330">
    <property type="entry name" value="Probable inorganic polyphosphate/atp-NAD kinase, domain 1"/>
    <property type="match status" value="1"/>
</dbReference>
<keyword evidence="4" id="KW-0808">Transferase</keyword>
<organism evidence="4 5">
    <name type="scientific">Pseudonocardia alaniniphila</name>
    <dbReference type="NCBI Taxonomy" id="75291"/>
    <lineage>
        <taxon>Bacteria</taxon>
        <taxon>Bacillati</taxon>
        <taxon>Actinomycetota</taxon>
        <taxon>Actinomycetes</taxon>
        <taxon>Pseudonocardiales</taxon>
        <taxon>Pseudonocardiaceae</taxon>
        <taxon>Pseudonocardia</taxon>
    </lineage>
</organism>
<protein>
    <submittedName>
        <fullName evidence="4">Diacylglycerol kinase</fullName>
    </submittedName>
</protein>
<feature type="domain" description="DAGKc" evidence="3">
    <location>
        <begin position="13"/>
        <end position="144"/>
    </location>
</feature>
<accession>A0ABS9T8C7</accession>
<keyword evidence="4" id="KW-0418">Kinase</keyword>
<dbReference type="InterPro" id="IPR017438">
    <property type="entry name" value="ATP-NAD_kinase_N"/>
</dbReference>
<dbReference type="PROSITE" id="PS50146">
    <property type="entry name" value="DAGK"/>
    <property type="match status" value="1"/>
</dbReference>
<evidence type="ECO:0000256" key="1">
    <source>
        <dbReference type="ARBA" id="ARBA00001946"/>
    </source>
</evidence>
<name>A0ABS9T8C7_9PSEU</name>
<keyword evidence="4" id="KW-0614">Plasmid</keyword>
<dbReference type="InterPro" id="IPR001206">
    <property type="entry name" value="Diacylglycerol_kinase_cat_dom"/>
</dbReference>
<comment type="cofactor">
    <cofactor evidence="1">
        <name>Mg(2+)</name>
        <dbReference type="ChEBI" id="CHEBI:18420"/>
    </cofactor>
</comment>
<dbReference type="Pfam" id="PF00781">
    <property type="entry name" value="DAGK_cat"/>
    <property type="match status" value="1"/>
</dbReference>
<evidence type="ECO:0000313" key="5">
    <source>
        <dbReference type="Proteomes" id="UP001299970"/>
    </source>
</evidence>
<dbReference type="SUPFAM" id="SSF111331">
    <property type="entry name" value="NAD kinase/diacylglycerol kinase-like"/>
    <property type="match status" value="1"/>
</dbReference>
<dbReference type="InterPro" id="IPR050187">
    <property type="entry name" value="Lipid_Phosphate_FormReg"/>
</dbReference>
<reference evidence="4 5" key="1">
    <citation type="submission" date="2022-03" db="EMBL/GenBank/DDBJ databases">
        <title>Pseudonocardia alaer sp. nov., a novel actinomycete isolated from reed forest soil.</title>
        <authorList>
            <person name="Wang L."/>
        </authorList>
    </citation>
    <scope>NUCLEOTIDE SEQUENCE [LARGE SCALE GENOMIC DNA]</scope>
    <source>
        <strain evidence="4 5">Y-16303</strain>
        <plasmid evidence="4">unnamed</plasmid>
    </source>
</reference>
<dbReference type="EMBL" id="JAKXMK010000002">
    <property type="protein sequence ID" value="MCH6164556.1"/>
    <property type="molecule type" value="Genomic_DNA"/>
</dbReference>
<dbReference type="RefSeq" id="WP_241034409.1">
    <property type="nucleotide sequence ID" value="NZ_BAAAJF010000034.1"/>
</dbReference>
<dbReference type="PANTHER" id="PTHR12358:SF54">
    <property type="entry name" value="SPHINGOSINE KINASE RELATED PROTEIN"/>
    <property type="match status" value="1"/>
</dbReference>
<dbReference type="PANTHER" id="PTHR12358">
    <property type="entry name" value="SPHINGOSINE KINASE"/>
    <property type="match status" value="1"/>
</dbReference>
<evidence type="ECO:0000259" key="3">
    <source>
        <dbReference type="PROSITE" id="PS50146"/>
    </source>
</evidence>